<accession>A0A5N6Q9W3</accession>
<reference evidence="2 3" key="1">
    <citation type="submission" date="2019-06" db="EMBL/GenBank/DDBJ databases">
        <title>A chromosomal-level reference genome of Carpinus fangiana (Coryloideae, Betulaceae).</title>
        <authorList>
            <person name="Yang X."/>
            <person name="Wang Z."/>
            <person name="Zhang L."/>
            <person name="Hao G."/>
            <person name="Liu J."/>
            <person name="Yang Y."/>
        </authorList>
    </citation>
    <scope>NUCLEOTIDE SEQUENCE [LARGE SCALE GENOMIC DNA]</scope>
    <source>
        <strain evidence="2">Cfa_2016G</strain>
        <tissue evidence="2">Leaf</tissue>
    </source>
</reference>
<feature type="domain" description="Toprim" evidence="1">
    <location>
        <begin position="236"/>
        <end position="325"/>
    </location>
</feature>
<proteinExistence type="predicted"/>
<dbReference type="InterPro" id="IPR006171">
    <property type="entry name" value="TOPRIM_dom"/>
</dbReference>
<dbReference type="GO" id="GO:0043139">
    <property type="term" value="F:5'-3' DNA helicase activity"/>
    <property type="evidence" value="ECO:0007669"/>
    <property type="project" value="InterPro"/>
</dbReference>
<name>A0A5N6Q9W3_9ROSI</name>
<protein>
    <recommendedName>
        <fullName evidence="1">Toprim domain-containing protein</fullName>
    </recommendedName>
</protein>
<evidence type="ECO:0000313" key="2">
    <source>
        <dbReference type="EMBL" id="KAE7996027.1"/>
    </source>
</evidence>
<dbReference type="EMBL" id="CM017321">
    <property type="protein sequence ID" value="KAE7996027.1"/>
    <property type="molecule type" value="Genomic_DNA"/>
</dbReference>
<gene>
    <name evidence="2" type="ORF">FH972_000776</name>
</gene>
<dbReference type="AlphaFoldDB" id="A0A5N6Q9W3"/>
<dbReference type="CDD" id="cd01029">
    <property type="entry name" value="TOPRIM_primases"/>
    <property type="match status" value="1"/>
</dbReference>
<dbReference type="SMART" id="SM00493">
    <property type="entry name" value="TOPRIM"/>
    <property type="match status" value="1"/>
</dbReference>
<dbReference type="SUPFAM" id="SSF56731">
    <property type="entry name" value="DNA primase core"/>
    <property type="match status" value="1"/>
</dbReference>
<evidence type="ECO:0000313" key="3">
    <source>
        <dbReference type="Proteomes" id="UP000327013"/>
    </source>
</evidence>
<dbReference type="PANTHER" id="PTHR12873:SF6">
    <property type="entry name" value="TOPRIM DOMAIN-CONTAINING PROTEIN"/>
    <property type="match status" value="1"/>
</dbReference>
<organism evidence="2 3">
    <name type="scientific">Carpinus fangiana</name>
    <dbReference type="NCBI Taxonomy" id="176857"/>
    <lineage>
        <taxon>Eukaryota</taxon>
        <taxon>Viridiplantae</taxon>
        <taxon>Streptophyta</taxon>
        <taxon>Embryophyta</taxon>
        <taxon>Tracheophyta</taxon>
        <taxon>Spermatophyta</taxon>
        <taxon>Magnoliopsida</taxon>
        <taxon>eudicotyledons</taxon>
        <taxon>Gunneridae</taxon>
        <taxon>Pentapetalae</taxon>
        <taxon>rosids</taxon>
        <taxon>fabids</taxon>
        <taxon>Fagales</taxon>
        <taxon>Betulaceae</taxon>
        <taxon>Carpinus</taxon>
    </lineage>
</organism>
<dbReference type="Gene3D" id="3.40.1360.10">
    <property type="match status" value="1"/>
</dbReference>
<sequence length="376" mass="41871">MPLIHHCLCRLPDAFFSSKHLLGSSPSTSPTRLGPVWARFLSHATPPANVEQIGVETDDLAKVRVVKQKMETLGIKLGDFVTPGRYHQLFCPKCKGGQSMVRSLSLHIIQDGSLGMWRCFHTDCGWAGQSFADSMAAYNGVSKKVKSFEQMSEESLGLEPLGAKLIAYFGERMISEETLQRNAVLQMSNDKNVIAFTYRRNGQLVGCKYRTIGKKFWQEKGTEKILYGLDDINDVPEIIIVEGELDKLSLEEAGFHNCVSVPGGAPGKVSTKELPSFEKDTAFQFLWNCKENLNKVSRIILATDGDKSGQALAEELARRLGKERCWKVHWPKKDESSCFKDANEVLKCMGPAALKKVIEDAELYLPHVSNHVMSST</sequence>
<dbReference type="InterPro" id="IPR034154">
    <property type="entry name" value="TOPRIM_DnaG/twinkle"/>
</dbReference>
<evidence type="ECO:0000259" key="1">
    <source>
        <dbReference type="SMART" id="SM00493"/>
    </source>
</evidence>
<keyword evidence="3" id="KW-1185">Reference proteome</keyword>
<dbReference type="InterPro" id="IPR027032">
    <property type="entry name" value="Twinkle-like"/>
</dbReference>
<dbReference type="PANTHER" id="PTHR12873">
    <property type="entry name" value="T7-LIKE MITOCHONDRIAL DNA HELICASE"/>
    <property type="match status" value="1"/>
</dbReference>
<dbReference type="GO" id="GO:0003697">
    <property type="term" value="F:single-stranded DNA binding"/>
    <property type="evidence" value="ECO:0007669"/>
    <property type="project" value="InterPro"/>
</dbReference>
<dbReference type="Pfam" id="PF13662">
    <property type="entry name" value="Toprim_4"/>
    <property type="match status" value="1"/>
</dbReference>
<dbReference type="OrthoDB" id="275278at2759"/>
<dbReference type="Proteomes" id="UP000327013">
    <property type="component" value="Chromosome 1"/>
</dbReference>